<evidence type="ECO:0000259" key="3">
    <source>
        <dbReference type="PROSITE" id="PS51549"/>
    </source>
</evidence>
<proteinExistence type="predicted"/>
<dbReference type="PANTHER" id="PTHR24036:SF5">
    <property type="entry name" value="THROMBOMODULIN"/>
    <property type="match status" value="1"/>
</dbReference>
<dbReference type="AlphaFoldDB" id="A0A9P1J282"/>
<comment type="caution">
    <text evidence="4">The sequence shown here is derived from an EMBL/GenBank/DDBJ whole genome shotgun (WGS) entry which is preliminary data.</text>
</comment>
<feature type="signal peptide" evidence="2">
    <location>
        <begin position="1"/>
        <end position="16"/>
    </location>
</feature>
<evidence type="ECO:0000313" key="5">
    <source>
        <dbReference type="Proteomes" id="UP001152747"/>
    </source>
</evidence>
<keyword evidence="5" id="KW-1185">Reference proteome</keyword>
<feature type="chain" id="PRO_5040145968" description="DM13 domain-containing protein" evidence="2">
    <location>
        <begin position="17"/>
        <end position="284"/>
    </location>
</feature>
<dbReference type="PROSITE" id="PS51549">
    <property type="entry name" value="DM13"/>
    <property type="match status" value="1"/>
</dbReference>
<keyword evidence="1" id="KW-0677">Repeat</keyword>
<feature type="domain" description="DM13" evidence="3">
    <location>
        <begin position="138"/>
        <end position="256"/>
    </location>
</feature>
<gene>
    <name evidence="4" type="ORF">CAMP_LOCUS17574</name>
</gene>
<evidence type="ECO:0000313" key="4">
    <source>
        <dbReference type="EMBL" id="CAI5454937.1"/>
    </source>
</evidence>
<dbReference type="SMART" id="SM00686">
    <property type="entry name" value="DM13"/>
    <property type="match status" value="1"/>
</dbReference>
<organism evidence="4 5">
    <name type="scientific">Caenorhabditis angaria</name>
    <dbReference type="NCBI Taxonomy" id="860376"/>
    <lineage>
        <taxon>Eukaryota</taxon>
        <taxon>Metazoa</taxon>
        <taxon>Ecdysozoa</taxon>
        <taxon>Nematoda</taxon>
        <taxon>Chromadorea</taxon>
        <taxon>Rhabditida</taxon>
        <taxon>Rhabditina</taxon>
        <taxon>Rhabditomorpha</taxon>
        <taxon>Rhabditoidea</taxon>
        <taxon>Rhabditidae</taxon>
        <taxon>Peloderinae</taxon>
        <taxon>Caenorhabditis</taxon>
    </lineage>
</organism>
<dbReference type="InterPro" id="IPR052126">
    <property type="entry name" value="Spindle_Org/Thrombomodulin"/>
</dbReference>
<evidence type="ECO:0000256" key="1">
    <source>
        <dbReference type="ARBA" id="ARBA00022737"/>
    </source>
</evidence>
<dbReference type="InterPro" id="IPR019545">
    <property type="entry name" value="DM13_domain"/>
</dbReference>
<dbReference type="EMBL" id="CANHGI010000006">
    <property type="protein sequence ID" value="CAI5454937.1"/>
    <property type="molecule type" value="Genomic_DNA"/>
</dbReference>
<dbReference type="OrthoDB" id="2448405at2759"/>
<protein>
    <recommendedName>
        <fullName evidence="3">DM13 domain-containing protein</fullName>
    </recommendedName>
</protein>
<reference evidence="4" key="1">
    <citation type="submission" date="2022-11" db="EMBL/GenBank/DDBJ databases">
        <authorList>
            <person name="Kikuchi T."/>
        </authorList>
    </citation>
    <scope>NUCLEOTIDE SEQUENCE</scope>
    <source>
        <strain evidence="4">PS1010</strain>
    </source>
</reference>
<accession>A0A9P1J282</accession>
<evidence type="ECO:0000256" key="2">
    <source>
        <dbReference type="SAM" id="SignalP"/>
    </source>
</evidence>
<dbReference type="Proteomes" id="UP001152747">
    <property type="component" value="Unassembled WGS sequence"/>
</dbReference>
<sequence length="284" mass="31903">MLLFLIISVSIGIIQGSEYYGNFVGSLKNNFVQAEIYLINSTHLQVLNFHATTDDIADRPFVILSGNKRIKPKIYEYLHSAGGSWLKSRNDLQNLKGNGRFVVNAGSDVQMKQFGVVNKNGIILAQVELNKNAPKPFCCFEREDDMGLFGEYGIISDPIEVLDSRTLRVPNFSYEASKTPDGYFYAGTGATIDQNTGKKAAVVGRDTPNKICAITKDISNQNMIIRLDESQSVYDIEWLSVFCYQYSHDFGHLDLGLVEDEELVPPYIPEIRSFEPIYEAIQKC</sequence>
<dbReference type="PANTHER" id="PTHR24036">
    <property type="entry name" value="SKELETOR-RELATED"/>
    <property type="match status" value="1"/>
</dbReference>
<keyword evidence="2" id="KW-0732">Signal</keyword>
<dbReference type="Pfam" id="PF10517">
    <property type="entry name" value="DM13"/>
    <property type="match status" value="1"/>
</dbReference>
<name>A0A9P1J282_9PELO</name>